<evidence type="ECO:0000313" key="3">
    <source>
        <dbReference type="Proteomes" id="UP000748025"/>
    </source>
</evidence>
<dbReference type="EMBL" id="SRPW01002607">
    <property type="protein sequence ID" value="KAG5991652.1"/>
    <property type="molecule type" value="Genomic_DNA"/>
</dbReference>
<name>A0A9P7N4U3_9HYPO</name>
<accession>A0A9P7N4U3</accession>
<feature type="region of interest" description="Disordered" evidence="1">
    <location>
        <begin position="143"/>
        <end position="167"/>
    </location>
</feature>
<organism evidence="2 3">
    <name type="scientific">Claviceps pusilla</name>
    <dbReference type="NCBI Taxonomy" id="123648"/>
    <lineage>
        <taxon>Eukaryota</taxon>
        <taxon>Fungi</taxon>
        <taxon>Dikarya</taxon>
        <taxon>Ascomycota</taxon>
        <taxon>Pezizomycotina</taxon>
        <taxon>Sordariomycetes</taxon>
        <taxon>Hypocreomycetidae</taxon>
        <taxon>Hypocreales</taxon>
        <taxon>Clavicipitaceae</taxon>
        <taxon>Claviceps</taxon>
    </lineage>
</organism>
<gene>
    <name evidence="2" type="ORF">E4U43_003976</name>
</gene>
<sequence length="167" mass="18333">LLLRTLHTPQVPNPIFGVKLDANLVPQARGPPSSVPALTQYTSGMTSMASQALGEPLVQEAEQLGGQDSLPTKVLTSGYLESLPGDDGVGGIGTAGPLVRELAYTSIRHFHMSHMDVQIWAWVPFGSRGSGTMPWRRADLWEHVSSESRRKESRAEKQQHQSHKREE</sequence>
<feature type="non-terminal residue" evidence="2">
    <location>
        <position position="167"/>
    </location>
</feature>
<proteinExistence type="predicted"/>
<protein>
    <submittedName>
        <fullName evidence="2">Uncharacterized protein</fullName>
    </submittedName>
</protein>
<keyword evidence="3" id="KW-1185">Reference proteome</keyword>
<evidence type="ECO:0000256" key="1">
    <source>
        <dbReference type="SAM" id="MobiDB-lite"/>
    </source>
</evidence>
<dbReference type="Proteomes" id="UP000748025">
    <property type="component" value="Unassembled WGS sequence"/>
</dbReference>
<reference evidence="2" key="1">
    <citation type="journal article" date="2020" name="bioRxiv">
        <title>Whole genome comparisons of ergot fungi reveals the divergence and evolution of species within the genus Claviceps are the result of varying mechanisms driving genome evolution and host range expansion.</title>
        <authorList>
            <person name="Wyka S.A."/>
            <person name="Mondo S.J."/>
            <person name="Liu M."/>
            <person name="Dettman J."/>
            <person name="Nalam V."/>
            <person name="Broders K.D."/>
        </authorList>
    </citation>
    <scope>NUCLEOTIDE SEQUENCE</scope>
    <source>
        <strain evidence="2">CCC 602</strain>
    </source>
</reference>
<dbReference type="AlphaFoldDB" id="A0A9P7N4U3"/>
<evidence type="ECO:0000313" key="2">
    <source>
        <dbReference type="EMBL" id="KAG5991652.1"/>
    </source>
</evidence>
<comment type="caution">
    <text evidence="2">The sequence shown here is derived from an EMBL/GenBank/DDBJ whole genome shotgun (WGS) entry which is preliminary data.</text>
</comment>